<dbReference type="Pfam" id="PF00078">
    <property type="entry name" value="RVT_1"/>
    <property type="match status" value="1"/>
</dbReference>
<evidence type="ECO:0000313" key="3">
    <source>
        <dbReference type="Proteomes" id="UP000235145"/>
    </source>
</evidence>
<dbReference type="PANTHER" id="PTHR33116">
    <property type="entry name" value="REVERSE TRANSCRIPTASE ZINC-BINDING DOMAIN-CONTAINING PROTEIN-RELATED-RELATED"/>
    <property type="match status" value="1"/>
</dbReference>
<dbReference type="EMBL" id="NBSK02000005">
    <property type="protein sequence ID" value="KAJ0202936.1"/>
    <property type="molecule type" value="Genomic_DNA"/>
</dbReference>
<gene>
    <name evidence="2" type="ORF">LSAT_V11C500278350</name>
</gene>
<proteinExistence type="predicted"/>
<dbReference type="AlphaFoldDB" id="A0A9R1VAV5"/>
<evidence type="ECO:0000313" key="2">
    <source>
        <dbReference type="EMBL" id="KAJ0202936.1"/>
    </source>
</evidence>
<organism evidence="2 3">
    <name type="scientific">Lactuca sativa</name>
    <name type="common">Garden lettuce</name>
    <dbReference type="NCBI Taxonomy" id="4236"/>
    <lineage>
        <taxon>Eukaryota</taxon>
        <taxon>Viridiplantae</taxon>
        <taxon>Streptophyta</taxon>
        <taxon>Embryophyta</taxon>
        <taxon>Tracheophyta</taxon>
        <taxon>Spermatophyta</taxon>
        <taxon>Magnoliopsida</taxon>
        <taxon>eudicotyledons</taxon>
        <taxon>Gunneridae</taxon>
        <taxon>Pentapetalae</taxon>
        <taxon>asterids</taxon>
        <taxon>campanulids</taxon>
        <taxon>Asterales</taxon>
        <taxon>Asteraceae</taxon>
        <taxon>Cichorioideae</taxon>
        <taxon>Cichorieae</taxon>
        <taxon>Lactucinae</taxon>
        <taxon>Lactuca</taxon>
    </lineage>
</organism>
<protein>
    <recommendedName>
        <fullName evidence="1">Reverse transcriptase domain-containing protein</fullName>
    </recommendedName>
</protein>
<feature type="domain" description="Reverse transcriptase" evidence="1">
    <location>
        <begin position="1"/>
        <end position="172"/>
    </location>
</feature>
<dbReference type="PANTHER" id="PTHR33116:SF79">
    <property type="entry name" value="REVERSE TRANSCRIPTASE DOMAIN, ZINC FINGER, CCHC-TYPE-RELATED"/>
    <property type="match status" value="1"/>
</dbReference>
<name>A0A9R1VAV5_LACSA</name>
<comment type="caution">
    <text evidence="2">The sequence shown here is derived from an EMBL/GenBank/DDBJ whole genome shotgun (WGS) entry which is preliminary data.</text>
</comment>
<sequence length="378" mass="42780">MDYLIIAILIPAPPVTLLVFRPWSKGGLTLSKVLVLINGTPMEEFTTSRGVRRGDPLFPFLFITTMEGLSVAMKEAYFEGVFQGLHFPKGVPIISHLFYADDAFFIGEWIEHNVKHLARILRCFHASSGLKFNFHKSRVFGVGSNPDEVARWASPLSCEPASLPFNYLGVPVGLKKLTLWKANTLSFGGRLLIKSVLGNLPTYFMSLFVAPTDANSYGVDQKTKYKIHYVSWDKIIASKTVWGTSVGSIKAFNTTLIFRPEPESIWAKAISSMHKLASKPDHLVKFGITNEMVLEKQLSNGDLGWFCPVTSSGDYQVIALRKKLDNYNLRFQSRYRNSFSRQNKVVYQPQSTYQNATLICNQQYDTNGEKMRKQRTMY</sequence>
<dbReference type="Proteomes" id="UP000235145">
    <property type="component" value="Unassembled WGS sequence"/>
</dbReference>
<dbReference type="InterPro" id="IPR000477">
    <property type="entry name" value="RT_dom"/>
</dbReference>
<evidence type="ECO:0000259" key="1">
    <source>
        <dbReference type="PROSITE" id="PS50878"/>
    </source>
</evidence>
<accession>A0A9R1VAV5</accession>
<reference evidence="2 3" key="1">
    <citation type="journal article" date="2017" name="Nat. Commun.">
        <title>Genome assembly with in vitro proximity ligation data and whole-genome triplication in lettuce.</title>
        <authorList>
            <person name="Reyes-Chin-Wo S."/>
            <person name="Wang Z."/>
            <person name="Yang X."/>
            <person name="Kozik A."/>
            <person name="Arikit S."/>
            <person name="Song C."/>
            <person name="Xia L."/>
            <person name="Froenicke L."/>
            <person name="Lavelle D.O."/>
            <person name="Truco M.J."/>
            <person name="Xia R."/>
            <person name="Zhu S."/>
            <person name="Xu C."/>
            <person name="Xu H."/>
            <person name="Xu X."/>
            <person name="Cox K."/>
            <person name="Korf I."/>
            <person name="Meyers B.C."/>
            <person name="Michelmore R.W."/>
        </authorList>
    </citation>
    <scope>NUCLEOTIDE SEQUENCE [LARGE SCALE GENOMIC DNA]</scope>
    <source>
        <strain evidence="3">cv. Salinas</strain>
        <tissue evidence="2">Seedlings</tissue>
    </source>
</reference>
<keyword evidence="3" id="KW-1185">Reference proteome</keyword>
<dbReference type="PROSITE" id="PS50878">
    <property type="entry name" value="RT_POL"/>
    <property type="match status" value="1"/>
</dbReference>